<dbReference type="GO" id="GO:0016020">
    <property type="term" value="C:membrane"/>
    <property type="evidence" value="ECO:0007669"/>
    <property type="project" value="TreeGrafter"/>
</dbReference>
<feature type="region of interest" description="Disordered" evidence="1">
    <location>
        <begin position="1"/>
        <end position="21"/>
    </location>
</feature>
<comment type="caution">
    <text evidence="3">The sequence shown here is derived from an EMBL/GenBank/DDBJ whole genome shotgun (WGS) entry which is preliminary data.</text>
</comment>
<dbReference type="Proteomes" id="UP000572635">
    <property type="component" value="Unassembled WGS sequence"/>
</dbReference>
<evidence type="ECO:0000313" key="4">
    <source>
        <dbReference type="Proteomes" id="UP000572635"/>
    </source>
</evidence>
<reference evidence="3 4" key="1">
    <citation type="submission" date="2020-08" db="EMBL/GenBank/DDBJ databases">
        <title>Sequencing the genomes of 1000 actinobacteria strains.</title>
        <authorList>
            <person name="Klenk H.-P."/>
        </authorList>
    </citation>
    <scope>NUCLEOTIDE SEQUENCE [LARGE SCALE GENOMIC DNA]</scope>
    <source>
        <strain evidence="3 4">DSM 44551</strain>
    </source>
</reference>
<feature type="region of interest" description="Disordered" evidence="1">
    <location>
        <begin position="284"/>
        <end position="307"/>
    </location>
</feature>
<dbReference type="SUPFAM" id="SSF53474">
    <property type="entry name" value="alpha/beta-Hydrolases"/>
    <property type="match status" value="1"/>
</dbReference>
<dbReference type="AlphaFoldDB" id="A0A7W8QR47"/>
<proteinExistence type="predicted"/>
<sequence>MPFTELRHSTDPRNSAGPRHGALTDVRLFHTEHGPEDAAHALLLVHGWGSDSHEWVQHIPHLAERYRVIAADLRGHGSSGVPPSGNTPRAMAADLAALLDGLPGRAPVTAVGHSMGGQVVGLLAADRPDLVHALVTVDPGYGFPAAVAEAFPRMAEALRGPDAVRTAIAIDAWDYTPATPAWIRTWHDRRLEAAAPHVLAEAFAAMFTDPGAIGARPAAERHLAERTRPTLSFRFDPEHAEWERPLLRHPASEVVCWPGSGHRLHEERPAEFLLVLERWLERAVPEGGSGGPHPDERGTGRENRGAQ</sequence>
<name>A0A7W8QR47_9ACTN</name>
<gene>
    <name evidence="3" type="ORF">HDA36_005157</name>
</gene>
<evidence type="ECO:0000259" key="2">
    <source>
        <dbReference type="Pfam" id="PF00561"/>
    </source>
</evidence>
<organism evidence="3 4">
    <name type="scientific">Nocardiopsis composta</name>
    <dbReference type="NCBI Taxonomy" id="157465"/>
    <lineage>
        <taxon>Bacteria</taxon>
        <taxon>Bacillati</taxon>
        <taxon>Actinomycetota</taxon>
        <taxon>Actinomycetes</taxon>
        <taxon>Streptosporangiales</taxon>
        <taxon>Nocardiopsidaceae</taxon>
        <taxon>Nocardiopsis</taxon>
    </lineage>
</organism>
<dbReference type="Gene3D" id="3.40.50.1820">
    <property type="entry name" value="alpha/beta hydrolase"/>
    <property type="match status" value="1"/>
</dbReference>
<dbReference type="RefSeq" id="WP_184396453.1">
    <property type="nucleotide sequence ID" value="NZ_BAAAJD010000008.1"/>
</dbReference>
<evidence type="ECO:0000256" key="1">
    <source>
        <dbReference type="SAM" id="MobiDB-lite"/>
    </source>
</evidence>
<feature type="domain" description="AB hydrolase-1" evidence="2">
    <location>
        <begin position="41"/>
        <end position="147"/>
    </location>
</feature>
<dbReference type="PANTHER" id="PTHR43798">
    <property type="entry name" value="MONOACYLGLYCEROL LIPASE"/>
    <property type="match status" value="1"/>
</dbReference>
<feature type="compositionally biased region" description="Basic and acidic residues" evidence="1">
    <location>
        <begin position="293"/>
        <end position="307"/>
    </location>
</feature>
<dbReference type="Pfam" id="PF00561">
    <property type="entry name" value="Abhydrolase_1"/>
    <property type="match status" value="1"/>
</dbReference>
<dbReference type="PANTHER" id="PTHR43798:SF33">
    <property type="entry name" value="HYDROLASE, PUTATIVE (AFU_ORTHOLOGUE AFUA_2G14860)-RELATED"/>
    <property type="match status" value="1"/>
</dbReference>
<dbReference type="PRINTS" id="PR00111">
    <property type="entry name" value="ABHYDROLASE"/>
</dbReference>
<keyword evidence="4" id="KW-1185">Reference proteome</keyword>
<protein>
    <submittedName>
        <fullName evidence="3">Pimeloyl-ACP methyl ester carboxylesterase</fullName>
    </submittedName>
</protein>
<dbReference type="InterPro" id="IPR029058">
    <property type="entry name" value="AB_hydrolase_fold"/>
</dbReference>
<feature type="compositionally biased region" description="Basic and acidic residues" evidence="1">
    <location>
        <begin position="1"/>
        <end position="11"/>
    </location>
</feature>
<dbReference type="InterPro" id="IPR050266">
    <property type="entry name" value="AB_hydrolase_sf"/>
</dbReference>
<accession>A0A7W8QR47</accession>
<dbReference type="EMBL" id="JACHDB010000001">
    <property type="protein sequence ID" value="MBB5435073.1"/>
    <property type="molecule type" value="Genomic_DNA"/>
</dbReference>
<dbReference type="GO" id="GO:0003824">
    <property type="term" value="F:catalytic activity"/>
    <property type="evidence" value="ECO:0007669"/>
    <property type="project" value="UniProtKB-ARBA"/>
</dbReference>
<evidence type="ECO:0000313" key="3">
    <source>
        <dbReference type="EMBL" id="MBB5435073.1"/>
    </source>
</evidence>
<dbReference type="InterPro" id="IPR000073">
    <property type="entry name" value="AB_hydrolase_1"/>
</dbReference>